<comment type="catalytic activity">
    <reaction evidence="7">
        <text>AMP + H2O = adenosine + phosphate</text>
        <dbReference type="Rhea" id="RHEA:29375"/>
        <dbReference type="ChEBI" id="CHEBI:15377"/>
        <dbReference type="ChEBI" id="CHEBI:16335"/>
        <dbReference type="ChEBI" id="CHEBI:43474"/>
        <dbReference type="ChEBI" id="CHEBI:456215"/>
    </reaction>
    <physiologicalReaction direction="left-to-right" evidence="7">
        <dbReference type="Rhea" id="RHEA:29376"/>
    </physiologicalReaction>
</comment>
<evidence type="ECO:0000256" key="7">
    <source>
        <dbReference type="ARBA" id="ARBA00036923"/>
    </source>
</evidence>
<sequence length="305" mass="32256">AARYVWNRQQLLSVNPQEVDHLLGLFEPIDMLYELERNTTMDPSLPEMVEMAIKILRKNPEGFFLLVEGGRIDHGHHEGKANQALHEAVQMDIAIGLAGSMTSEEDTLTVVTADHSHVFTFGGYTHRGTSIFGLAPAVSDVDQKPFTSILYGNGPGYKLVNGQRENVSTVDFSGSYRGGTPTPSTPTPSTPTPSTPTPSTPTPSTLTPSTLTPSTPTPSTPTPSTPTPSTPTPSTPTPSTPTPSAPTPSTPTPSTPTPSTLTPSIPTPSTPTPSIPTPSTPTPCITLSEPPIIRITTPQYPFSLA</sequence>
<comment type="catalytic activity">
    <reaction evidence="12">
        <text>ATP + H2O = ADP + phosphate + H(+)</text>
        <dbReference type="Rhea" id="RHEA:13065"/>
        <dbReference type="ChEBI" id="CHEBI:15377"/>
        <dbReference type="ChEBI" id="CHEBI:15378"/>
        <dbReference type="ChEBI" id="CHEBI:30616"/>
        <dbReference type="ChEBI" id="CHEBI:43474"/>
        <dbReference type="ChEBI" id="CHEBI:456216"/>
    </reaction>
    <physiologicalReaction direction="left-to-right" evidence="12">
        <dbReference type="Rhea" id="RHEA:13066"/>
    </physiologicalReaction>
</comment>
<evidence type="ECO:0000256" key="4">
    <source>
        <dbReference type="ARBA" id="ARBA00022591"/>
    </source>
</evidence>
<evidence type="ECO:0000256" key="14">
    <source>
        <dbReference type="ARBA" id="ARBA00049444"/>
    </source>
</evidence>
<dbReference type="EC" id="3.1.3.1" evidence="3"/>
<keyword evidence="5" id="KW-0336">GPI-anchor</keyword>
<proteinExistence type="predicted"/>
<feature type="binding site" evidence="16">
    <location>
        <position position="114"/>
    </location>
    <ligand>
        <name>Zn(2+)</name>
        <dbReference type="ChEBI" id="CHEBI:29105"/>
        <label>2</label>
    </ligand>
</feature>
<reference evidence="18" key="1">
    <citation type="submission" date="2009-11" db="EMBL/GenBank/DDBJ databases">
        <authorList>
            <consortium name="US DOE Joint Genome Institute (JGI-PGF)"/>
            <person name="Ottilar R."/>
            <person name="Schmutz J."/>
            <person name="Salamov A."/>
            <person name="Cheng J.F."/>
            <person name="Lucas S."/>
            <person name="Pitluck S."/>
            <person name="Gundlach H."/>
            <person name="Guo Y."/>
            <person name="Haberer G."/>
            <person name="Nasrallah J."/>
            <person name="Mayer K.F.X."/>
            <person name="van de Peer Y."/>
            <person name="Weigel D."/>
            <person name="Grigoriev I.V."/>
        </authorList>
    </citation>
    <scope>NUCLEOTIDE SEQUENCE</scope>
    <source>
        <strain evidence="18">Nigerian</strain>
    </source>
</reference>
<comment type="catalytic activity">
    <reaction evidence="11">
        <text>diphosphate + H2O = 2 phosphate + H(+)</text>
        <dbReference type="Rhea" id="RHEA:24576"/>
        <dbReference type="ChEBI" id="CHEBI:15377"/>
        <dbReference type="ChEBI" id="CHEBI:15378"/>
        <dbReference type="ChEBI" id="CHEBI:33019"/>
        <dbReference type="ChEBI" id="CHEBI:43474"/>
    </reaction>
    <physiologicalReaction direction="left-to-right" evidence="11">
        <dbReference type="Rhea" id="RHEA:24577"/>
    </physiologicalReaction>
</comment>
<keyword evidence="16" id="KW-0479">Metal-binding</keyword>
<feature type="non-terminal residue" evidence="18">
    <location>
        <position position="1"/>
    </location>
</feature>
<evidence type="ECO:0000256" key="8">
    <source>
        <dbReference type="ARBA" id="ARBA00037828"/>
    </source>
</evidence>
<feature type="binding site" evidence="16">
    <location>
        <position position="115"/>
    </location>
    <ligand>
        <name>Zn(2+)</name>
        <dbReference type="ChEBI" id="CHEBI:29105"/>
        <label>2</label>
    </ligand>
</feature>
<dbReference type="SMART" id="SM00098">
    <property type="entry name" value="alkPPc"/>
    <property type="match status" value="1"/>
</dbReference>
<evidence type="ECO:0000256" key="16">
    <source>
        <dbReference type="PIRSR" id="PIRSR601952-2"/>
    </source>
</evidence>
<evidence type="ECO:0000256" key="5">
    <source>
        <dbReference type="ARBA" id="ARBA00022622"/>
    </source>
</evidence>
<evidence type="ECO:0000256" key="2">
    <source>
        <dbReference type="ARBA" id="ARBA00011738"/>
    </source>
</evidence>
<keyword evidence="4" id="KW-0091">Biomineralization</keyword>
<dbReference type="EMBL" id="KV461216">
    <property type="protein sequence ID" value="OCA14752.1"/>
    <property type="molecule type" value="Genomic_DNA"/>
</dbReference>
<evidence type="ECO:0000313" key="18">
    <source>
        <dbReference type="EMBL" id="OCA14752.1"/>
    </source>
</evidence>
<keyword evidence="5" id="KW-0325">Glycoprotein</keyword>
<feature type="non-terminal residue" evidence="18">
    <location>
        <position position="305"/>
    </location>
</feature>
<dbReference type="PANTHER" id="PTHR11596:SF74">
    <property type="entry name" value="ALKALINE PHOSPHATASE, TISSUE-NONSPECIFIC ISOZYME"/>
    <property type="match status" value="1"/>
</dbReference>
<protein>
    <recommendedName>
        <fullName evidence="9">Alkaline phosphatase, tissue-nonspecific isozyme</fullName>
        <ecNumber evidence="3">3.1.3.1</ecNumber>
    </recommendedName>
    <alternativeName>
        <fullName evidence="10">Phosphoamidase</fullName>
    </alternativeName>
</protein>
<keyword evidence="16" id="KW-0460">Magnesium</keyword>
<feature type="binding site" evidence="16">
    <location>
        <position position="77"/>
    </location>
    <ligand>
        <name>Zn(2+)</name>
        <dbReference type="ChEBI" id="CHEBI:29105"/>
        <label>2</label>
    </ligand>
</feature>
<comment type="subcellular location">
    <subcellularLocation>
        <location evidence="1">Cell membrane</location>
        <topology evidence="1">Lipid-anchor</topology>
        <topology evidence="1">GPI-anchor</topology>
    </subcellularLocation>
    <subcellularLocation>
        <location evidence="8">Extracellular vesicle membrane</location>
        <topology evidence="8">Lipid-anchor</topology>
        <topology evidence="8">GPI-anchor</topology>
    </subcellularLocation>
</comment>
<feature type="compositionally biased region" description="Low complexity" evidence="17">
    <location>
        <begin position="202"/>
        <end position="214"/>
    </location>
</feature>
<dbReference type="GO" id="GO:0031214">
    <property type="term" value="P:biomineral tissue development"/>
    <property type="evidence" value="ECO:0007669"/>
    <property type="project" value="UniProtKB-KW"/>
</dbReference>
<organism evidence="18">
    <name type="scientific">Xenopus tropicalis</name>
    <name type="common">Western clawed frog</name>
    <name type="synonym">Silurana tropicalis</name>
    <dbReference type="NCBI Taxonomy" id="8364"/>
    <lineage>
        <taxon>Eukaryota</taxon>
        <taxon>Metazoa</taxon>
        <taxon>Chordata</taxon>
        <taxon>Craniata</taxon>
        <taxon>Vertebrata</taxon>
        <taxon>Euteleostomi</taxon>
        <taxon>Amphibia</taxon>
        <taxon>Batrachia</taxon>
        <taxon>Anura</taxon>
        <taxon>Pipoidea</taxon>
        <taxon>Pipidae</taxon>
        <taxon>Xenopodinae</taxon>
        <taxon>Xenopus</taxon>
        <taxon>Silurana</taxon>
    </lineage>
</organism>
<feature type="binding site" evidence="16">
    <location>
        <position position="68"/>
    </location>
    <ligand>
        <name>Mg(2+)</name>
        <dbReference type="ChEBI" id="CHEBI:18420"/>
    </ligand>
</feature>
<evidence type="ECO:0000256" key="15">
    <source>
        <dbReference type="ARBA" id="ARBA00049526"/>
    </source>
</evidence>
<evidence type="ECO:0000256" key="13">
    <source>
        <dbReference type="ARBA" id="ARBA00048929"/>
    </source>
</evidence>
<dbReference type="AlphaFoldDB" id="A0A1B8XVT3"/>
<dbReference type="GO" id="GO:0005886">
    <property type="term" value="C:plasma membrane"/>
    <property type="evidence" value="ECO:0007669"/>
    <property type="project" value="UniProtKB-SubCell"/>
</dbReference>
<dbReference type="InterPro" id="IPR017850">
    <property type="entry name" value="Alkaline_phosphatase_core_sf"/>
</dbReference>
<evidence type="ECO:0000256" key="3">
    <source>
        <dbReference type="ARBA" id="ARBA00012647"/>
    </source>
</evidence>
<dbReference type="InterPro" id="IPR001952">
    <property type="entry name" value="Alkaline_phosphatase"/>
</dbReference>
<evidence type="ECO:0000256" key="9">
    <source>
        <dbReference type="ARBA" id="ARBA00040525"/>
    </source>
</evidence>
<reference evidence="18" key="3">
    <citation type="submission" date="2016-05" db="EMBL/GenBank/DDBJ databases">
        <title>WGS assembly of Xenopus tropicalis.</title>
        <authorList>
            <person name="Sessions A."/>
            <person name="Jenkins J."/>
            <person name="Mitros T."/>
            <person name="Lyons J.T."/>
            <person name="Dichmann D.S."/>
            <person name="Robert J."/>
            <person name="Harland R.M."/>
            <person name="Rokhsar D.S."/>
        </authorList>
    </citation>
    <scope>NUCLEOTIDE SEQUENCE</scope>
    <source>
        <strain evidence="18">Nigerian</strain>
    </source>
</reference>
<evidence type="ECO:0000256" key="10">
    <source>
        <dbReference type="ARBA" id="ARBA00042603"/>
    </source>
</evidence>
<comment type="catalytic activity">
    <reaction evidence="6">
        <text>a phosphate monoester + H2O = an alcohol + phosphate</text>
        <dbReference type="Rhea" id="RHEA:15017"/>
        <dbReference type="ChEBI" id="CHEBI:15377"/>
        <dbReference type="ChEBI" id="CHEBI:30879"/>
        <dbReference type="ChEBI" id="CHEBI:43474"/>
        <dbReference type="ChEBI" id="CHEBI:67140"/>
        <dbReference type="EC" id="3.1.3.1"/>
    </reaction>
    <physiologicalReaction direction="left-to-right" evidence="6">
        <dbReference type="Rhea" id="RHEA:15018"/>
    </physiologicalReaction>
</comment>
<feature type="region of interest" description="Disordered" evidence="17">
    <location>
        <begin position="169"/>
        <end position="290"/>
    </location>
</feature>
<comment type="cofactor">
    <cofactor evidence="16">
        <name>Mg(2+)</name>
        <dbReference type="ChEBI" id="CHEBI:18420"/>
    </cofactor>
    <text evidence="16">Binds 1 Mg(2+) ion.</text>
</comment>
<feature type="compositionally biased region" description="Pro residues" evidence="17">
    <location>
        <begin position="265"/>
        <end position="281"/>
    </location>
</feature>
<dbReference type="Gene3D" id="3.40.720.10">
    <property type="entry name" value="Alkaline Phosphatase, subunit A"/>
    <property type="match status" value="1"/>
</dbReference>
<name>A0A1B8XVT3_XENTR</name>
<evidence type="ECO:0000256" key="6">
    <source>
        <dbReference type="ARBA" id="ARBA00036105"/>
    </source>
</evidence>
<comment type="catalytic activity">
    <reaction evidence="15">
        <text>ADP + H2O = AMP + phosphate + H(+)</text>
        <dbReference type="Rhea" id="RHEA:61436"/>
        <dbReference type="ChEBI" id="CHEBI:15377"/>
        <dbReference type="ChEBI" id="CHEBI:15378"/>
        <dbReference type="ChEBI" id="CHEBI:43474"/>
        <dbReference type="ChEBI" id="CHEBI:456215"/>
        <dbReference type="ChEBI" id="CHEBI:456216"/>
    </reaction>
    <physiologicalReaction direction="left-to-right" evidence="15">
        <dbReference type="Rhea" id="RHEA:61437"/>
    </physiologicalReaction>
</comment>
<dbReference type="SUPFAM" id="SSF53649">
    <property type="entry name" value="Alkaline phosphatase-like"/>
    <property type="match status" value="1"/>
</dbReference>
<reference evidence="18" key="2">
    <citation type="journal article" date="2010" name="Science">
        <title>The genome of the Western clawed frog Xenopus tropicalis.</title>
        <authorList>
            <person name="Hellsten U."/>
            <person name="Harland R.M."/>
            <person name="Gilchrist M.J."/>
            <person name="Hendrix D."/>
            <person name="Jurka J."/>
            <person name="Kapitonov V."/>
            <person name="Ovcharenko I."/>
            <person name="Putnam N.H."/>
            <person name="Shu S."/>
            <person name="Taher L."/>
            <person name="Blitz I.L."/>
            <person name="Blumberg B."/>
            <person name="Dichmann D.S."/>
            <person name="Dubchak I."/>
            <person name="Amaya E."/>
            <person name="Detter J.C."/>
            <person name="Fletcher R."/>
            <person name="Gerhard D.S."/>
            <person name="Goodstein D."/>
            <person name="Graves T."/>
            <person name="Grigoriev I.V."/>
            <person name="Grimwood J."/>
            <person name="Kawashima T."/>
            <person name="Lindquist E."/>
            <person name="Lucas S.M."/>
            <person name="Mead P.E."/>
            <person name="Mitros T."/>
            <person name="Ogino H."/>
            <person name="Ohta Y."/>
            <person name="Poliakov A.V."/>
            <person name="Pollet N."/>
            <person name="Robert J."/>
            <person name="Salamov A."/>
            <person name="Sater A.K."/>
            <person name="Schmutz J."/>
            <person name="Terry A."/>
            <person name="Vize P.D."/>
            <person name="Warren W.C."/>
            <person name="Wells D."/>
            <person name="Wills A."/>
            <person name="Wilson R.K."/>
            <person name="Zimmerman L.B."/>
            <person name="Zorn A.M."/>
            <person name="Grainger R."/>
            <person name="Grammer T."/>
            <person name="Khokha M.K."/>
            <person name="Richardson P.M."/>
            <person name="Rokhsar D.S."/>
        </authorList>
    </citation>
    <scope>NUCLEOTIDE SEQUENCE [LARGE SCALE GENOMIC DNA]</scope>
    <source>
        <strain evidence="18">Nigerian</strain>
    </source>
</reference>
<keyword evidence="5" id="KW-0449">Lipoprotein</keyword>
<dbReference type="PANTHER" id="PTHR11596">
    <property type="entry name" value="ALKALINE PHOSPHATASE"/>
    <property type="match status" value="1"/>
</dbReference>
<comment type="catalytic activity">
    <reaction evidence="14">
        <text>pyridoxal 5'-phosphate + H2O = pyridoxal + phosphate</text>
        <dbReference type="Rhea" id="RHEA:20533"/>
        <dbReference type="ChEBI" id="CHEBI:15377"/>
        <dbReference type="ChEBI" id="CHEBI:17310"/>
        <dbReference type="ChEBI" id="CHEBI:43474"/>
        <dbReference type="ChEBI" id="CHEBI:597326"/>
    </reaction>
    <physiologicalReaction direction="left-to-right" evidence="14">
        <dbReference type="Rhea" id="RHEA:20534"/>
    </physiologicalReaction>
</comment>
<feature type="compositionally biased region" description="Pro residues" evidence="17">
    <location>
        <begin position="183"/>
        <end position="201"/>
    </location>
</feature>
<keyword evidence="5" id="KW-0472">Membrane</keyword>
<dbReference type="GO" id="GO:0046872">
    <property type="term" value="F:metal ion binding"/>
    <property type="evidence" value="ECO:0007669"/>
    <property type="project" value="UniProtKB-KW"/>
</dbReference>
<feature type="binding site" evidence="16">
    <location>
        <position position="73"/>
    </location>
    <ligand>
        <name>Zn(2+)</name>
        <dbReference type="ChEBI" id="CHEBI:29105"/>
        <label>2</label>
    </ligand>
</feature>
<evidence type="ECO:0000256" key="11">
    <source>
        <dbReference type="ARBA" id="ARBA00048097"/>
    </source>
</evidence>
<comment type="cofactor">
    <cofactor evidence="16">
        <name>Zn(2+)</name>
        <dbReference type="ChEBI" id="CHEBI:29105"/>
    </cofactor>
    <text evidence="16">Binds 2 Zn(2+) ions.</text>
</comment>
<feature type="compositionally biased region" description="Pro residues" evidence="17">
    <location>
        <begin position="215"/>
        <end position="256"/>
    </location>
</feature>
<comment type="subunit">
    <text evidence="2">Homodimer.</text>
</comment>
<keyword evidence="16" id="KW-0862">Zinc</keyword>
<gene>
    <name evidence="18" type="ORF">XENTR_v900259302mg</name>
</gene>
<dbReference type="Pfam" id="PF00245">
    <property type="entry name" value="Alk_phosphatase"/>
    <property type="match status" value="1"/>
</dbReference>
<dbReference type="GO" id="GO:0098552">
    <property type="term" value="C:side of membrane"/>
    <property type="evidence" value="ECO:0007669"/>
    <property type="project" value="UniProtKB-KW"/>
</dbReference>
<evidence type="ECO:0000256" key="1">
    <source>
        <dbReference type="ARBA" id="ARBA00004609"/>
    </source>
</evidence>
<dbReference type="GO" id="GO:0004035">
    <property type="term" value="F:alkaline phosphatase activity"/>
    <property type="evidence" value="ECO:0007669"/>
    <property type="project" value="UniProtKB-EC"/>
</dbReference>
<comment type="catalytic activity">
    <reaction evidence="13">
        <text>phosphoethanolamine + H2O = ethanolamine + phosphate</text>
        <dbReference type="Rhea" id="RHEA:16089"/>
        <dbReference type="ChEBI" id="CHEBI:15377"/>
        <dbReference type="ChEBI" id="CHEBI:43474"/>
        <dbReference type="ChEBI" id="CHEBI:57603"/>
        <dbReference type="ChEBI" id="CHEBI:58190"/>
    </reaction>
    <physiologicalReaction direction="left-to-right" evidence="13">
        <dbReference type="Rhea" id="RHEA:16090"/>
    </physiologicalReaction>
</comment>
<evidence type="ECO:0000256" key="17">
    <source>
        <dbReference type="SAM" id="MobiDB-lite"/>
    </source>
</evidence>
<accession>A0A1B8XVT3</accession>
<evidence type="ECO:0000256" key="12">
    <source>
        <dbReference type="ARBA" id="ARBA00048778"/>
    </source>
</evidence>